<dbReference type="AlphaFoldDB" id="A0A402AYP6"/>
<evidence type="ECO:0000259" key="8">
    <source>
        <dbReference type="PROSITE" id="PS50850"/>
    </source>
</evidence>
<keyword evidence="2" id="KW-0813">Transport</keyword>
<dbReference type="InterPro" id="IPR036259">
    <property type="entry name" value="MFS_trans_sf"/>
</dbReference>
<feature type="domain" description="Major facilitator superfamily (MFS) profile" evidence="8">
    <location>
        <begin position="245"/>
        <end position="433"/>
    </location>
</feature>
<evidence type="ECO:0000256" key="1">
    <source>
        <dbReference type="ARBA" id="ARBA00004651"/>
    </source>
</evidence>
<keyword evidence="6 7" id="KW-0472">Membrane</keyword>
<proteinExistence type="predicted"/>
<feature type="transmembrane region" description="Helical" evidence="7">
    <location>
        <begin position="206"/>
        <end position="224"/>
    </location>
</feature>
<dbReference type="GO" id="GO:0022857">
    <property type="term" value="F:transmembrane transporter activity"/>
    <property type="evidence" value="ECO:0007669"/>
    <property type="project" value="InterPro"/>
</dbReference>
<accession>A0A402AYP6</accession>
<dbReference type="InterPro" id="IPR020846">
    <property type="entry name" value="MFS_dom"/>
</dbReference>
<dbReference type="EMBL" id="BIFS01000002">
    <property type="protein sequence ID" value="GCE24226.1"/>
    <property type="molecule type" value="Genomic_DNA"/>
</dbReference>
<comment type="caution">
    <text evidence="9">The sequence shown here is derived from an EMBL/GenBank/DDBJ whole genome shotgun (WGS) entry which is preliminary data.</text>
</comment>
<keyword evidence="10" id="KW-1185">Reference proteome</keyword>
<dbReference type="OrthoDB" id="4544213at2"/>
<feature type="transmembrane region" description="Helical" evidence="7">
    <location>
        <begin position="103"/>
        <end position="130"/>
    </location>
</feature>
<dbReference type="GO" id="GO:0005886">
    <property type="term" value="C:plasma membrane"/>
    <property type="evidence" value="ECO:0007669"/>
    <property type="project" value="UniProtKB-SubCell"/>
</dbReference>
<keyword evidence="3" id="KW-1003">Cell membrane</keyword>
<dbReference type="PANTHER" id="PTHR23513">
    <property type="entry name" value="INTEGRAL MEMBRANE EFFLUX PROTEIN-RELATED"/>
    <property type="match status" value="1"/>
</dbReference>
<protein>
    <submittedName>
        <fullName evidence="9">MFS transporter</fullName>
    </submittedName>
</protein>
<dbReference type="PROSITE" id="PS50850">
    <property type="entry name" value="MFS"/>
    <property type="match status" value="1"/>
</dbReference>
<dbReference type="InterPro" id="IPR010290">
    <property type="entry name" value="TM_effector"/>
</dbReference>
<dbReference type="PANTHER" id="PTHR23513:SF6">
    <property type="entry name" value="MAJOR FACILITATOR SUPERFAMILY ASSOCIATED DOMAIN-CONTAINING PROTEIN"/>
    <property type="match status" value="1"/>
</dbReference>
<comment type="subcellular location">
    <subcellularLocation>
        <location evidence="1">Cell membrane</location>
        <topology evidence="1">Multi-pass membrane protein</topology>
    </subcellularLocation>
</comment>
<feature type="transmembrane region" description="Helical" evidence="7">
    <location>
        <begin position="245"/>
        <end position="272"/>
    </location>
</feature>
<reference evidence="10" key="1">
    <citation type="submission" date="2018-12" db="EMBL/GenBank/DDBJ databases">
        <title>Tengunoibacter tsumagoiensis gen. nov., sp. nov., Dictyobacter kobayashii sp. nov., D. alpinus sp. nov., and D. joshuensis sp. nov. and description of Dictyobacteraceae fam. nov. within the order Ktedonobacterales isolated from Tengu-no-mugimeshi.</title>
        <authorList>
            <person name="Wang C.M."/>
            <person name="Zheng Y."/>
            <person name="Sakai Y."/>
            <person name="Toyoda A."/>
            <person name="Minakuchi Y."/>
            <person name="Abe K."/>
            <person name="Yokota A."/>
            <person name="Yabe S."/>
        </authorList>
    </citation>
    <scope>NUCLEOTIDE SEQUENCE [LARGE SCALE GENOMIC DNA]</scope>
    <source>
        <strain evidence="10">Uno11</strain>
    </source>
</reference>
<evidence type="ECO:0000256" key="2">
    <source>
        <dbReference type="ARBA" id="ARBA00022448"/>
    </source>
</evidence>
<feature type="transmembrane region" description="Helical" evidence="7">
    <location>
        <begin position="315"/>
        <end position="337"/>
    </location>
</feature>
<feature type="transmembrane region" description="Helical" evidence="7">
    <location>
        <begin position="36"/>
        <end position="60"/>
    </location>
</feature>
<feature type="transmembrane region" description="Helical" evidence="7">
    <location>
        <begin position="403"/>
        <end position="422"/>
    </location>
</feature>
<feature type="transmembrane region" description="Helical" evidence="7">
    <location>
        <begin position="343"/>
        <end position="362"/>
    </location>
</feature>
<gene>
    <name evidence="9" type="ORF">KDK_80260</name>
</gene>
<feature type="transmembrane region" description="Helical" evidence="7">
    <location>
        <begin position="72"/>
        <end position="96"/>
    </location>
</feature>
<dbReference type="Gene3D" id="1.20.1250.20">
    <property type="entry name" value="MFS general substrate transporter like domains"/>
    <property type="match status" value="1"/>
</dbReference>
<dbReference type="CDD" id="cd06173">
    <property type="entry name" value="MFS_MefA_like"/>
    <property type="match status" value="1"/>
</dbReference>
<name>A0A402AYP6_9CHLR</name>
<keyword evidence="5 7" id="KW-1133">Transmembrane helix</keyword>
<evidence type="ECO:0000256" key="6">
    <source>
        <dbReference type="ARBA" id="ARBA00023136"/>
    </source>
</evidence>
<evidence type="ECO:0000313" key="10">
    <source>
        <dbReference type="Proteomes" id="UP000287188"/>
    </source>
</evidence>
<evidence type="ECO:0000256" key="4">
    <source>
        <dbReference type="ARBA" id="ARBA00022692"/>
    </source>
</evidence>
<dbReference type="Pfam" id="PF05977">
    <property type="entry name" value="MFS_3"/>
    <property type="match status" value="1"/>
</dbReference>
<evidence type="ECO:0000313" key="9">
    <source>
        <dbReference type="EMBL" id="GCE24226.1"/>
    </source>
</evidence>
<sequence length="433" mass="46158">MSSHDQPSTSSEFSASVPAAHLESDRNSSDSPWPGWTNFIALWTASGSSYFAYWIMLLALSLLANRLTTSSLLVSGVTFALTVPTFLFGLLAGVLVDRSDRRLFMFGLAFLRLLAFGLAWLAIVCGYFPLFLLYGLAFILGLTQTLEEPALAALVPMVVAPRHLERANGWLVGAQNSIELLALPLGGLLASISTALTMGIGTGCALLTLGALLCLRGTYAPILQERRHLGHELLAGLHFLWQQPLLLAIALMAMVINASWGAYLALLVRYAVAPGPVGLSAANYGFLLMGSSLGGVGSAFLLAPVQRWLGRRWPIGLNILGNGLMFLAPALSTNAWIIGGGAVLGGLTGPLWTIAVAALLGRQVPARLQGRVTAAYRFLSNGMAAIGPLLGGLFAQLYGLRPAFFLCATCTFLMLLPFSWFITEKAMREHPPA</sequence>
<dbReference type="RefSeq" id="WP_126557478.1">
    <property type="nucleotide sequence ID" value="NZ_BIFS01000002.1"/>
</dbReference>
<feature type="transmembrane region" description="Helical" evidence="7">
    <location>
        <begin position="284"/>
        <end position="303"/>
    </location>
</feature>
<evidence type="ECO:0000256" key="3">
    <source>
        <dbReference type="ARBA" id="ARBA00022475"/>
    </source>
</evidence>
<organism evidence="9 10">
    <name type="scientific">Dictyobacter kobayashii</name>
    <dbReference type="NCBI Taxonomy" id="2014872"/>
    <lineage>
        <taxon>Bacteria</taxon>
        <taxon>Bacillati</taxon>
        <taxon>Chloroflexota</taxon>
        <taxon>Ktedonobacteria</taxon>
        <taxon>Ktedonobacterales</taxon>
        <taxon>Dictyobacteraceae</taxon>
        <taxon>Dictyobacter</taxon>
    </lineage>
</organism>
<dbReference type="Proteomes" id="UP000287188">
    <property type="component" value="Unassembled WGS sequence"/>
</dbReference>
<keyword evidence="4 7" id="KW-0812">Transmembrane</keyword>
<dbReference type="SUPFAM" id="SSF103473">
    <property type="entry name" value="MFS general substrate transporter"/>
    <property type="match status" value="1"/>
</dbReference>
<evidence type="ECO:0000256" key="7">
    <source>
        <dbReference type="SAM" id="Phobius"/>
    </source>
</evidence>
<evidence type="ECO:0000256" key="5">
    <source>
        <dbReference type="ARBA" id="ARBA00022989"/>
    </source>
</evidence>
<feature type="transmembrane region" description="Helical" evidence="7">
    <location>
        <begin position="374"/>
        <end position="397"/>
    </location>
</feature>